<organism evidence="1 2">
    <name type="scientific">Roseateles agri</name>
    <dbReference type="NCBI Taxonomy" id="3098619"/>
    <lineage>
        <taxon>Bacteria</taxon>
        <taxon>Pseudomonadati</taxon>
        <taxon>Pseudomonadota</taxon>
        <taxon>Betaproteobacteria</taxon>
        <taxon>Burkholderiales</taxon>
        <taxon>Sphaerotilaceae</taxon>
        <taxon>Roseateles</taxon>
    </lineage>
</organism>
<name>A0ABU5DN13_9BURK</name>
<keyword evidence="2" id="KW-1185">Reference proteome</keyword>
<proteinExistence type="predicted"/>
<evidence type="ECO:0000313" key="2">
    <source>
        <dbReference type="Proteomes" id="UP001285263"/>
    </source>
</evidence>
<reference evidence="1 2" key="1">
    <citation type="submission" date="2023-11" db="EMBL/GenBank/DDBJ databases">
        <title>Paucibacter sp. nov., isolated from fresh soil in Korea.</title>
        <authorList>
            <person name="Le N.T.T."/>
        </authorList>
    </citation>
    <scope>NUCLEOTIDE SEQUENCE [LARGE SCALE GENOMIC DNA]</scope>
    <source>
        <strain evidence="1 2">R3-3</strain>
    </source>
</reference>
<accession>A0ABU5DN13</accession>
<gene>
    <name evidence="1" type="ORF">SNE35_24545</name>
</gene>
<dbReference type="EMBL" id="JAXCLA010000008">
    <property type="protein sequence ID" value="MDY0747695.1"/>
    <property type="molecule type" value="Genomic_DNA"/>
</dbReference>
<protein>
    <recommendedName>
        <fullName evidence="3">Excisionase</fullName>
    </recommendedName>
</protein>
<evidence type="ECO:0000313" key="1">
    <source>
        <dbReference type="EMBL" id="MDY0747695.1"/>
    </source>
</evidence>
<dbReference type="RefSeq" id="WP_320425651.1">
    <property type="nucleotide sequence ID" value="NZ_JAXCLA010000008.1"/>
</dbReference>
<evidence type="ECO:0008006" key="3">
    <source>
        <dbReference type="Google" id="ProtNLM"/>
    </source>
</evidence>
<comment type="caution">
    <text evidence="1">The sequence shown here is derived from an EMBL/GenBank/DDBJ whole genome shotgun (WGS) entry which is preliminary data.</text>
</comment>
<dbReference type="Proteomes" id="UP001285263">
    <property type="component" value="Unassembled WGS sequence"/>
</dbReference>
<sequence length="76" mass="8709">MRDSIENKWLCVEILKEFGLPAAACQSMQFDDGKPRVVERLDRTWWTTPSGERRPLRFNADALSVWGLLLSGSRLS</sequence>